<organism evidence="3 4">
    <name type="scientific">Lentzea atacamensis</name>
    <dbReference type="NCBI Taxonomy" id="531938"/>
    <lineage>
        <taxon>Bacteria</taxon>
        <taxon>Bacillati</taxon>
        <taxon>Actinomycetota</taxon>
        <taxon>Actinomycetes</taxon>
        <taxon>Pseudonocardiales</taxon>
        <taxon>Pseudonocardiaceae</taxon>
        <taxon>Lentzea</taxon>
    </lineage>
</organism>
<sequence length="193" mass="20507">MSAAPDNAPPTRDQPMTIGEFAQQQIGDEKLADVRFLRPELTQTAPQATAEPEPETAELEVIKPAEVVARDDLGAGRRKPGPALVLAARELIVPHSGLYTDRPATPAEIVRRARLGSQVPAAGVLRAASTAYGYGAAGATVLLRTVEWVIRHPARLGLAVLLLALALAFPATRQVAVFLLTPFTWAHDALAAE</sequence>
<evidence type="ECO:0000313" key="4">
    <source>
        <dbReference type="Proteomes" id="UP000248714"/>
    </source>
</evidence>
<keyword evidence="2" id="KW-0472">Membrane</keyword>
<dbReference type="RefSeq" id="WP_146772113.1">
    <property type="nucleotide sequence ID" value="NZ_QLTT01000021.1"/>
</dbReference>
<comment type="caution">
    <text evidence="3">The sequence shown here is derived from an EMBL/GenBank/DDBJ whole genome shotgun (WGS) entry which is preliminary data.</text>
</comment>
<dbReference type="Proteomes" id="UP000248714">
    <property type="component" value="Unassembled WGS sequence"/>
</dbReference>
<reference evidence="3 4" key="1">
    <citation type="submission" date="2018-06" db="EMBL/GenBank/DDBJ databases">
        <title>Genomic Encyclopedia of Type Strains, Phase IV (KMG-IV): sequencing the most valuable type-strain genomes for metagenomic binning, comparative biology and taxonomic classification.</title>
        <authorList>
            <person name="Goeker M."/>
        </authorList>
    </citation>
    <scope>NUCLEOTIDE SEQUENCE [LARGE SCALE GENOMIC DNA]</scope>
    <source>
        <strain evidence="3 4">DSM 45479</strain>
    </source>
</reference>
<feature type="compositionally biased region" description="Low complexity" evidence="1">
    <location>
        <begin position="39"/>
        <end position="51"/>
    </location>
</feature>
<name>A0ABX9DUD8_9PSEU</name>
<evidence type="ECO:0000313" key="3">
    <source>
        <dbReference type="EMBL" id="RAS57831.1"/>
    </source>
</evidence>
<keyword evidence="2" id="KW-1133">Transmembrane helix</keyword>
<proteinExistence type="predicted"/>
<accession>A0ABX9DUD8</accession>
<protein>
    <submittedName>
        <fullName evidence="3">Uncharacterized protein</fullName>
    </submittedName>
</protein>
<keyword evidence="2" id="KW-0812">Transmembrane</keyword>
<gene>
    <name evidence="3" type="ORF">C8D87_12114</name>
</gene>
<evidence type="ECO:0000256" key="1">
    <source>
        <dbReference type="SAM" id="MobiDB-lite"/>
    </source>
</evidence>
<evidence type="ECO:0000256" key="2">
    <source>
        <dbReference type="SAM" id="Phobius"/>
    </source>
</evidence>
<keyword evidence="4" id="KW-1185">Reference proteome</keyword>
<feature type="region of interest" description="Disordered" evidence="1">
    <location>
        <begin position="38"/>
        <end position="58"/>
    </location>
</feature>
<feature type="transmembrane region" description="Helical" evidence="2">
    <location>
        <begin position="158"/>
        <end position="180"/>
    </location>
</feature>
<dbReference type="EMBL" id="QLTT01000021">
    <property type="protein sequence ID" value="RAS57831.1"/>
    <property type="molecule type" value="Genomic_DNA"/>
</dbReference>